<name>A0A7W8XSX3_9HYPH</name>
<accession>A0A7W8XSX3</accession>
<dbReference type="EMBL" id="JACHBI010000006">
    <property type="protein sequence ID" value="MBB5574988.1"/>
    <property type="molecule type" value="Genomic_DNA"/>
</dbReference>
<evidence type="ECO:0000313" key="2">
    <source>
        <dbReference type="Proteomes" id="UP000549882"/>
    </source>
</evidence>
<protein>
    <recommendedName>
        <fullName evidence="3">DUF4410 domain-containing protein</fullName>
    </recommendedName>
</protein>
<comment type="caution">
    <text evidence="1">The sequence shown here is derived from an EMBL/GenBank/DDBJ whole genome shotgun (WGS) entry which is preliminary data.</text>
</comment>
<evidence type="ECO:0008006" key="3">
    <source>
        <dbReference type="Google" id="ProtNLM"/>
    </source>
</evidence>
<proteinExistence type="predicted"/>
<dbReference type="Proteomes" id="UP000549882">
    <property type="component" value="Unassembled WGS sequence"/>
</dbReference>
<reference evidence="1 2" key="1">
    <citation type="submission" date="2020-08" db="EMBL/GenBank/DDBJ databases">
        <title>Genomic Encyclopedia of Type Strains, Phase IV (KMG-V): Genome sequencing to study the core and pangenomes of soil and plant-associated prokaryotes.</title>
        <authorList>
            <person name="Whitman W."/>
        </authorList>
    </citation>
    <scope>NUCLEOTIDE SEQUENCE [LARGE SCALE GENOMIC DNA]</scope>
    <source>
        <strain evidence="1 2">SEMIA 4064</strain>
    </source>
</reference>
<keyword evidence="2" id="KW-1185">Reference proteome</keyword>
<dbReference type="AlphaFoldDB" id="A0A7W8XSX3"/>
<dbReference type="PROSITE" id="PS51257">
    <property type="entry name" value="PROKAR_LIPOPROTEIN"/>
    <property type="match status" value="1"/>
</dbReference>
<gene>
    <name evidence="1" type="ORF">GGD50_003617</name>
</gene>
<organism evidence="1 2">
    <name type="scientific">Rhizobium paranaense</name>
    <dbReference type="NCBI Taxonomy" id="1650438"/>
    <lineage>
        <taxon>Bacteria</taxon>
        <taxon>Pseudomonadati</taxon>
        <taxon>Pseudomonadota</taxon>
        <taxon>Alphaproteobacteria</taxon>
        <taxon>Hyphomicrobiales</taxon>
        <taxon>Rhizobiaceae</taxon>
        <taxon>Rhizobium/Agrobacterium group</taxon>
        <taxon>Rhizobium</taxon>
    </lineage>
</organism>
<evidence type="ECO:0000313" key="1">
    <source>
        <dbReference type="EMBL" id="MBB5574988.1"/>
    </source>
</evidence>
<sequence>MSMRLMSDISDFSVRLMRSVSCVIAFLLVTMLASCVTADPRLVAALQQSSVREIRIETAPDVKMTGLFTEGKPDPQLPTVLRVLKASMEKELIGLPGGPTRARLVVTLHVVDLASKAGRILIHSDSQISGTVRLEDVNSGRLIAEKPVVAAGNSGMRGEGLGIFVAMAVNAAEAAGPDDILAQRLSNAFTRQVKLWLLTKK</sequence>